<feature type="compositionally biased region" description="Acidic residues" evidence="1">
    <location>
        <begin position="167"/>
        <end position="180"/>
    </location>
</feature>
<evidence type="ECO:0000313" key="3">
    <source>
        <dbReference type="Proteomes" id="UP000613740"/>
    </source>
</evidence>
<feature type="region of interest" description="Disordered" evidence="1">
    <location>
        <begin position="167"/>
        <end position="211"/>
    </location>
</feature>
<protein>
    <submittedName>
        <fullName evidence="2">Uncharacterized protein</fullName>
    </submittedName>
</protein>
<feature type="compositionally biased region" description="Low complexity" evidence="1">
    <location>
        <begin position="14"/>
        <end position="27"/>
    </location>
</feature>
<gene>
    <name evidence="2" type="ORF">HYH02_011226</name>
</gene>
<evidence type="ECO:0000256" key="1">
    <source>
        <dbReference type="SAM" id="MobiDB-lite"/>
    </source>
</evidence>
<sequence>MANNGKRTSRALTGGASSAAGPEGSDGNASGTRPWPWEVLGRSRPGAAEVQQDEAETGPAAAATVHGPTCACCRPGGGGGPRRHVITYVDAVVLEVESADGEIVYFDGEGDQEQDTGGGAAAEVAGRGAWAAGGPPGGVECGLVVEAEVVSVPTGAEAAQYLVFEGEEDEEDEELEEGGQDLEAVERRGPAKAAGAAGAGGFMPPMPAATGAPFVYVPDVELRRQSDAERAGGPNN</sequence>
<dbReference type="EMBL" id="JAEHOD010000046">
    <property type="protein sequence ID" value="KAG2437586.1"/>
    <property type="molecule type" value="Genomic_DNA"/>
</dbReference>
<dbReference type="Proteomes" id="UP000613740">
    <property type="component" value="Unassembled WGS sequence"/>
</dbReference>
<proteinExistence type="predicted"/>
<feature type="region of interest" description="Disordered" evidence="1">
    <location>
        <begin position="1"/>
        <end position="61"/>
    </location>
</feature>
<name>A0A835TG09_9CHLO</name>
<organism evidence="2 3">
    <name type="scientific">Chlamydomonas schloesseri</name>
    <dbReference type="NCBI Taxonomy" id="2026947"/>
    <lineage>
        <taxon>Eukaryota</taxon>
        <taxon>Viridiplantae</taxon>
        <taxon>Chlorophyta</taxon>
        <taxon>core chlorophytes</taxon>
        <taxon>Chlorophyceae</taxon>
        <taxon>CS clade</taxon>
        <taxon>Chlamydomonadales</taxon>
        <taxon>Chlamydomonadaceae</taxon>
        <taxon>Chlamydomonas</taxon>
    </lineage>
</organism>
<comment type="caution">
    <text evidence="2">The sequence shown here is derived from an EMBL/GenBank/DDBJ whole genome shotgun (WGS) entry which is preliminary data.</text>
</comment>
<reference evidence="2" key="1">
    <citation type="journal article" date="2020" name="bioRxiv">
        <title>Comparative genomics of Chlamydomonas.</title>
        <authorList>
            <person name="Craig R.J."/>
            <person name="Hasan A.R."/>
            <person name="Ness R.W."/>
            <person name="Keightley P.D."/>
        </authorList>
    </citation>
    <scope>NUCLEOTIDE SEQUENCE</scope>
    <source>
        <strain evidence="2">CCAP 11/173</strain>
    </source>
</reference>
<evidence type="ECO:0000313" key="2">
    <source>
        <dbReference type="EMBL" id="KAG2437586.1"/>
    </source>
</evidence>
<keyword evidence="3" id="KW-1185">Reference proteome</keyword>
<accession>A0A835TG09</accession>
<dbReference type="OrthoDB" id="550419at2759"/>
<dbReference type="AlphaFoldDB" id="A0A835TG09"/>